<dbReference type="AlphaFoldDB" id="A0A2Y9G2F3"/>
<dbReference type="PANTHER" id="PTHR15426:SF6">
    <property type="entry name" value="PROTEIN DEPP1"/>
    <property type="match status" value="1"/>
</dbReference>
<dbReference type="OrthoDB" id="8916819at2759"/>
<dbReference type="InterPro" id="IPR020133">
    <property type="entry name" value="DEPP"/>
</dbReference>
<dbReference type="GO" id="GO:0005739">
    <property type="term" value="C:mitochondrion"/>
    <property type="evidence" value="ECO:0007669"/>
    <property type="project" value="TreeGrafter"/>
</dbReference>
<feature type="signal peptide" evidence="2">
    <location>
        <begin position="1"/>
        <end position="18"/>
    </location>
</feature>
<feature type="chain" id="PRO_5016104826" evidence="2">
    <location>
        <begin position="19"/>
        <end position="200"/>
    </location>
</feature>
<evidence type="ECO:0000313" key="3">
    <source>
        <dbReference type="Proteomes" id="UP000248480"/>
    </source>
</evidence>
<protein>
    <submittedName>
        <fullName evidence="4">Protein DEPP1</fullName>
    </submittedName>
</protein>
<gene>
    <name evidence="4" type="primary">DEPP1</name>
</gene>
<feature type="region of interest" description="Disordered" evidence="1">
    <location>
        <begin position="111"/>
        <end position="159"/>
    </location>
</feature>
<dbReference type="InParanoid" id="A0A2Y9G2F3"/>
<accession>A0A2Y9G2F3</accession>
<dbReference type="GO" id="GO:0010506">
    <property type="term" value="P:regulation of autophagy"/>
    <property type="evidence" value="ECO:0007669"/>
    <property type="project" value="TreeGrafter"/>
</dbReference>
<keyword evidence="2" id="KW-0732">Signal</keyword>
<proteinExistence type="predicted"/>
<dbReference type="Pfam" id="PF15343">
    <property type="entry name" value="DEPP"/>
    <property type="match status" value="1"/>
</dbReference>
<evidence type="ECO:0000313" key="4">
    <source>
        <dbReference type="RefSeq" id="XP_012415327.1"/>
    </source>
</evidence>
<sequence>MRSRLLISVALLPTILETSEEGLSRGPVQESPPSPSLDDYVRSICQLAQPASALNEASAGQRPSRLHRSARACERRHTAMSPQDVTTCFSSQGPLLPGAGTADPLDWLFGESQETPSSRKDLMRRTGTSADSWGLHRQMDTGEARSGPRARFCDARGPGHSLLRLSQGGHLSSNRDSRQPCPNDSILRALHSDLPVIHEL</sequence>
<dbReference type="Proteomes" id="UP000248480">
    <property type="component" value="Unplaced"/>
</dbReference>
<dbReference type="GeneID" id="105756986"/>
<dbReference type="STRING" id="127582.A0A2Y9G2F3"/>
<keyword evidence="3" id="KW-1185">Reference proteome</keyword>
<dbReference type="CTD" id="11067"/>
<reference evidence="4" key="1">
    <citation type="submission" date="2025-08" db="UniProtKB">
        <authorList>
            <consortium name="RefSeq"/>
        </authorList>
    </citation>
    <scope>IDENTIFICATION</scope>
</reference>
<dbReference type="KEGG" id="tmu:105756986"/>
<evidence type="ECO:0000256" key="1">
    <source>
        <dbReference type="SAM" id="MobiDB-lite"/>
    </source>
</evidence>
<name>A0A2Y9G2F3_TRIMA</name>
<evidence type="ECO:0000256" key="2">
    <source>
        <dbReference type="SAM" id="SignalP"/>
    </source>
</evidence>
<dbReference type="RefSeq" id="XP_012415327.1">
    <property type="nucleotide sequence ID" value="XM_012559873.1"/>
</dbReference>
<dbReference type="FunCoup" id="A0A2Y9G2F3">
    <property type="interactions" value="337"/>
</dbReference>
<organism evidence="3 4">
    <name type="scientific">Trichechus manatus latirostris</name>
    <name type="common">Florida manatee</name>
    <dbReference type="NCBI Taxonomy" id="127582"/>
    <lineage>
        <taxon>Eukaryota</taxon>
        <taxon>Metazoa</taxon>
        <taxon>Chordata</taxon>
        <taxon>Craniata</taxon>
        <taxon>Vertebrata</taxon>
        <taxon>Euteleostomi</taxon>
        <taxon>Mammalia</taxon>
        <taxon>Eutheria</taxon>
        <taxon>Afrotheria</taxon>
        <taxon>Sirenia</taxon>
        <taxon>Trichechidae</taxon>
        <taxon>Trichechus</taxon>
    </lineage>
</organism>
<dbReference type="PANTHER" id="PTHR15426">
    <property type="entry name" value="PROTEIN DEPP1"/>
    <property type="match status" value="1"/>
</dbReference>